<dbReference type="GO" id="GO:0006269">
    <property type="term" value="P:DNA replication, synthesis of primer"/>
    <property type="evidence" value="ECO:0007669"/>
    <property type="project" value="UniProtKB-UniRule"/>
</dbReference>
<dbReference type="InterPro" id="IPR058560">
    <property type="entry name" value="DNA_primase_C"/>
</dbReference>
<comment type="subunit">
    <text evidence="7">Heterodimer of a small subunit (PriS) and a large subunit (PriL).</text>
</comment>
<dbReference type="Proteomes" id="UP001303587">
    <property type="component" value="Chromosome"/>
</dbReference>
<dbReference type="CDD" id="cd06560">
    <property type="entry name" value="PriL"/>
    <property type="match status" value="1"/>
</dbReference>
<dbReference type="GO" id="GO:0046872">
    <property type="term" value="F:metal ion binding"/>
    <property type="evidence" value="ECO:0007669"/>
    <property type="project" value="UniProtKB-KW"/>
</dbReference>
<name>A0AA97A3T1_9EURY</name>
<evidence type="ECO:0000256" key="8">
    <source>
        <dbReference type="SAM" id="MobiDB-lite"/>
    </source>
</evidence>
<protein>
    <recommendedName>
        <fullName evidence="7">DNA primase large subunit PriL</fullName>
    </recommendedName>
</protein>
<dbReference type="EMBL" id="CP131060">
    <property type="protein sequence ID" value="WNY25283.1"/>
    <property type="molecule type" value="Genomic_DNA"/>
</dbReference>
<dbReference type="AlphaFoldDB" id="A0AA97A3T1"/>
<evidence type="ECO:0000256" key="6">
    <source>
        <dbReference type="ARBA" id="ARBA00023014"/>
    </source>
</evidence>
<feature type="binding site" evidence="7">
    <location>
        <position position="311"/>
    </location>
    <ligand>
        <name>[4Fe-4S] cluster</name>
        <dbReference type="ChEBI" id="CHEBI:49883"/>
    </ligand>
</feature>
<dbReference type="GO" id="GO:0051539">
    <property type="term" value="F:4 iron, 4 sulfur cluster binding"/>
    <property type="evidence" value="ECO:0007669"/>
    <property type="project" value="UniProtKB-UniRule"/>
</dbReference>
<keyword evidence="2 7" id="KW-0639">Primosome</keyword>
<evidence type="ECO:0000259" key="9">
    <source>
        <dbReference type="Pfam" id="PF04104"/>
    </source>
</evidence>
<dbReference type="NCBIfam" id="NF002588">
    <property type="entry name" value="PRK02249.1-2"/>
    <property type="match status" value="1"/>
</dbReference>
<evidence type="ECO:0000256" key="1">
    <source>
        <dbReference type="ARBA" id="ARBA00022485"/>
    </source>
</evidence>
<dbReference type="RefSeq" id="WP_338103319.1">
    <property type="nucleotide sequence ID" value="NZ_CP131060.1"/>
</dbReference>
<dbReference type="InterPro" id="IPR023642">
    <property type="entry name" value="DNA_primase_lsu_PriL"/>
</dbReference>
<dbReference type="GO" id="GO:1990077">
    <property type="term" value="C:primosome complex"/>
    <property type="evidence" value="ECO:0007669"/>
    <property type="project" value="UniProtKB-KW"/>
</dbReference>
<evidence type="ECO:0000256" key="7">
    <source>
        <dbReference type="HAMAP-Rule" id="MF_00701"/>
    </source>
</evidence>
<evidence type="ECO:0000313" key="11">
    <source>
        <dbReference type="Proteomes" id="UP001303587"/>
    </source>
</evidence>
<keyword evidence="5 7" id="KW-0408">Iron</keyword>
<dbReference type="Pfam" id="PF26466">
    <property type="entry name" value="DNA_primase_lrg_N"/>
    <property type="match status" value="1"/>
</dbReference>
<organism evidence="10 11">
    <name type="scientific">Methanolapillus millepedarum</name>
    <dbReference type="NCBI Taxonomy" id="3028296"/>
    <lineage>
        <taxon>Archaea</taxon>
        <taxon>Methanobacteriati</taxon>
        <taxon>Methanobacteriota</taxon>
        <taxon>Stenosarchaea group</taxon>
        <taxon>Methanomicrobia</taxon>
        <taxon>Methanosarcinales</taxon>
        <taxon>Methanosarcinaceae</taxon>
        <taxon>Methanolapillus</taxon>
    </lineage>
</organism>
<accession>A0AA97A3T1</accession>
<reference evidence="10 11" key="1">
    <citation type="submission" date="2023-07" db="EMBL/GenBank/DDBJ databases">
        <title>Closed genoem sequence of Methanosarcinaceae archaeon Ac7.</title>
        <authorList>
            <person name="Poehlein A."/>
            <person name="Protasov E."/>
            <person name="Platt K."/>
            <person name="Reeh H."/>
            <person name="Daniel R."/>
            <person name="Brune A."/>
        </authorList>
    </citation>
    <scope>NUCLEOTIDE SEQUENCE [LARGE SCALE GENOMIC DNA]</scope>
    <source>
        <strain evidence="10 11">Ac7</strain>
    </source>
</reference>
<evidence type="ECO:0000313" key="10">
    <source>
        <dbReference type="EMBL" id="WNY25283.1"/>
    </source>
</evidence>
<dbReference type="PANTHER" id="PTHR10537:SF3">
    <property type="entry name" value="DNA PRIMASE LARGE SUBUNIT"/>
    <property type="match status" value="1"/>
</dbReference>
<sequence length="365" mass="41402">MSPEDLALFPFLTASSQYVEELDFSLVSLLSERAFHDARRLGFSRVAESMNGEISKPASFGSDRDILNELLSYPYARILVSCVSEPALIRKYALSEAKAAYEVLRKSAEKNPEFLIEVGEDFGISANDDGSRVHIYFSDYIRYSLSLKDISWKMVNRHLSNGFVTIHRDEFARLLQEAVRKKIEHSLPVPNIPDEIQEQCASYVSDLKQQYELKRKDMGETDFGEVDFNIFPPCISKSISDVKSGVNLAHSMRFALVSFLLNIGMAADDVVQLFNISPDFSEEKTRYQVEHIAGNEYKTPSCATMITYGNCVNKDKVCEKINHPLGYYQRKVFFKRKDEEALADTIRDETGSAKSLNEKDSSESH</sequence>
<comment type="cofactor">
    <cofactor evidence="7">
        <name>[4Fe-4S] cluster</name>
        <dbReference type="ChEBI" id="CHEBI:49883"/>
    </cofactor>
    <text evidence="7">Binds 1 [4Fe-4S] cluster.</text>
</comment>
<dbReference type="InterPro" id="IPR007238">
    <property type="entry name" value="DNA_primase_lsu_euk/arc"/>
</dbReference>
<dbReference type="GeneID" id="89229944"/>
<dbReference type="HAMAP" id="MF_00701">
    <property type="entry name" value="DNA_primase_lrg_arc"/>
    <property type="match status" value="1"/>
</dbReference>
<feature type="domain" description="DNA primase large subunit C-terminal" evidence="9">
    <location>
        <begin position="225"/>
        <end position="318"/>
    </location>
</feature>
<evidence type="ECO:0000256" key="4">
    <source>
        <dbReference type="ARBA" id="ARBA00022723"/>
    </source>
</evidence>
<keyword evidence="4 7" id="KW-0479">Metal-binding</keyword>
<keyword evidence="11" id="KW-1185">Reference proteome</keyword>
<evidence type="ECO:0000256" key="2">
    <source>
        <dbReference type="ARBA" id="ARBA00022515"/>
    </source>
</evidence>
<dbReference type="PANTHER" id="PTHR10537">
    <property type="entry name" value="DNA PRIMASE LARGE SUBUNIT"/>
    <property type="match status" value="1"/>
</dbReference>
<dbReference type="SUPFAM" id="SSF140914">
    <property type="entry name" value="PriB N-terminal domain-like"/>
    <property type="match status" value="1"/>
</dbReference>
<comment type="function">
    <text evidence="7">Regulatory subunit of DNA primase, an RNA polymerase that catalyzes the synthesis of short RNA molecules used as primers for DNA polymerase during DNA replication. Stabilizes and modulates the activity of the small subunit, increasing the rate of DNA synthesis, and conferring RNA synthesis capability. The DNA polymerase activity may enable DNA primase to also catalyze primer extension after primer synthesis. May also play a role in DNA repair.</text>
</comment>
<keyword evidence="6 7" id="KW-0411">Iron-sulfur</keyword>
<keyword evidence="3 7" id="KW-0235">DNA replication</keyword>
<feature type="binding site" evidence="7">
    <location>
        <position position="302"/>
    </location>
    <ligand>
        <name>[4Fe-4S] cluster</name>
        <dbReference type="ChEBI" id="CHEBI:49883"/>
    </ligand>
</feature>
<comment type="similarity">
    <text evidence="7">Belongs to the eukaryotic-type primase large subunit family.</text>
</comment>
<feature type="binding site" evidence="7">
    <location>
        <position position="234"/>
    </location>
    <ligand>
        <name>[4Fe-4S] cluster</name>
        <dbReference type="ChEBI" id="CHEBI:49883"/>
    </ligand>
</feature>
<gene>
    <name evidence="7" type="primary">priL</name>
    <name evidence="10" type="ORF">MsAc7_08290</name>
</gene>
<feature type="region of interest" description="Disordered" evidence="8">
    <location>
        <begin position="345"/>
        <end position="365"/>
    </location>
</feature>
<evidence type="ECO:0000256" key="5">
    <source>
        <dbReference type="ARBA" id="ARBA00023004"/>
    </source>
</evidence>
<feature type="binding site" evidence="7">
    <location>
        <position position="318"/>
    </location>
    <ligand>
        <name>[4Fe-4S] cluster</name>
        <dbReference type="ChEBI" id="CHEBI:49883"/>
    </ligand>
</feature>
<dbReference type="GO" id="GO:0003899">
    <property type="term" value="F:DNA-directed RNA polymerase activity"/>
    <property type="evidence" value="ECO:0007669"/>
    <property type="project" value="InterPro"/>
</dbReference>
<evidence type="ECO:0000256" key="3">
    <source>
        <dbReference type="ARBA" id="ARBA00022705"/>
    </source>
</evidence>
<proteinExistence type="inferred from homology"/>
<dbReference type="GO" id="GO:0006270">
    <property type="term" value="P:DNA replication initiation"/>
    <property type="evidence" value="ECO:0007669"/>
    <property type="project" value="TreeGrafter"/>
</dbReference>
<keyword evidence="1 7" id="KW-0004">4Fe-4S</keyword>
<dbReference type="Pfam" id="PF04104">
    <property type="entry name" value="DNA_primase_lrg"/>
    <property type="match status" value="1"/>
</dbReference>